<keyword evidence="2" id="KW-0547">Nucleotide-binding</keyword>
<dbReference type="GO" id="GO:0005524">
    <property type="term" value="F:ATP binding"/>
    <property type="evidence" value="ECO:0007669"/>
    <property type="project" value="UniProtKB-KW"/>
</dbReference>
<dbReference type="Pfam" id="PF13581">
    <property type="entry name" value="HATPase_c_2"/>
    <property type="match status" value="1"/>
</dbReference>
<dbReference type="AlphaFoldDB" id="A0A5D6W9U9"/>
<name>A0A5D6W9U9_9FIRM</name>
<comment type="caution">
    <text evidence="2">The sequence shown here is derived from an EMBL/GenBank/DDBJ whole genome shotgun (WGS) entry which is preliminary data.</text>
</comment>
<protein>
    <submittedName>
        <fullName evidence="2">ATP-binding protein</fullName>
    </submittedName>
</protein>
<dbReference type="Proteomes" id="UP000323646">
    <property type="component" value="Unassembled WGS sequence"/>
</dbReference>
<dbReference type="EMBL" id="VTOY01000001">
    <property type="protein sequence ID" value="TYZ24600.1"/>
    <property type="molecule type" value="Genomic_DNA"/>
</dbReference>
<reference evidence="2 3" key="1">
    <citation type="submission" date="2019-08" db="EMBL/GenBank/DDBJ databases">
        <title>Selenomonas sp. mPRGC5 and Selenomonas sp. mPRGC8 isolated from ruminal fluid of dairy goat (Capra hircus).</title>
        <authorList>
            <person name="Poothong S."/>
            <person name="Nuengjamnong C."/>
            <person name="Tanasupawat S."/>
        </authorList>
    </citation>
    <scope>NUCLEOTIDE SEQUENCE [LARGE SCALE GENOMIC DNA]</scope>
    <source>
        <strain evidence="3">mPRGC5</strain>
    </source>
</reference>
<dbReference type="InterPro" id="IPR036890">
    <property type="entry name" value="HATPase_C_sf"/>
</dbReference>
<keyword evidence="2" id="KW-0067">ATP-binding</keyword>
<dbReference type="InterPro" id="IPR003594">
    <property type="entry name" value="HATPase_dom"/>
</dbReference>
<evidence type="ECO:0000313" key="2">
    <source>
        <dbReference type="EMBL" id="TYZ24600.1"/>
    </source>
</evidence>
<dbReference type="SUPFAM" id="SSF55874">
    <property type="entry name" value="ATPase domain of HSP90 chaperone/DNA topoisomerase II/histidine kinase"/>
    <property type="match status" value="1"/>
</dbReference>
<dbReference type="Gene3D" id="3.30.565.10">
    <property type="entry name" value="Histidine kinase-like ATPase, C-terminal domain"/>
    <property type="match status" value="1"/>
</dbReference>
<dbReference type="CDD" id="cd16936">
    <property type="entry name" value="HATPase_RsbW-like"/>
    <property type="match status" value="1"/>
</dbReference>
<gene>
    <name evidence="2" type="ORF">FZ040_00710</name>
</gene>
<proteinExistence type="predicted"/>
<organism evidence="2 3">
    <name type="scientific">Selenomonas ruminis</name>
    <dbReference type="NCBI Taxonomy" id="2593411"/>
    <lineage>
        <taxon>Bacteria</taxon>
        <taxon>Bacillati</taxon>
        <taxon>Bacillota</taxon>
        <taxon>Negativicutes</taxon>
        <taxon>Selenomonadales</taxon>
        <taxon>Selenomonadaceae</taxon>
        <taxon>Selenomonas</taxon>
    </lineage>
</organism>
<evidence type="ECO:0000313" key="3">
    <source>
        <dbReference type="Proteomes" id="UP000323646"/>
    </source>
</evidence>
<sequence length="149" mass="17164">MPAGGEGMKDLSAWQKYPAIREMYDIMRDDIIANAQAAGLSEMREIQLELGIEEMLINIISYAYDDSGDVWIRARKEDFFFRLDFADHGRPFNPLSEERCLPEGLSAEDREEGGLGIQLVRKNFDRMEYVYDDFQGAKANILSLWLKMV</sequence>
<accession>A0A5D6W9U9</accession>
<evidence type="ECO:0000259" key="1">
    <source>
        <dbReference type="Pfam" id="PF13581"/>
    </source>
</evidence>
<keyword evidence="3" id="KW-1185">Reference proteome</keyword>
<feature type="domain" description="Histidine kinase/HSP90-like ATPase" evidence="1">
    <location>
        <begin position="27"/>
        <end position="130"/>
    </location>
</feature>
<dbReference type="OrthoDB" id="9792240at2"/>